<dbReference type="SUPFAM" id="SSF49265">
    <property type="entry name" value="Fibronectin type III"/>
    <property type="match status" value="2"/>
</dbReference>
<dbReference type="CDD" id="cd00063">
    <property type="entry name" value="FN3"/>
    <property type="match status" value="2"/>
</dbReference>
<evidence type="ECO:0000256" key="2">
    <source>
        <dbReference type="ARBA" id="ARBA00022729"/>
    </source>
</evidence>
<evidence type="ECO:0000313" key="7">
    <source>
        <dbReference type="Proteomes" id="UP000317557"/>
    </source>
</evidence>
<feature type="signal peptide" evidence="4">
    <location>
        <begin position="1"/>
        <end position="22"/>
    </location>
</feature>
<dbReference type="EMBL" id="FXTP01000011">
    <property type="protein sequence ID" value="SMO80058.1"/>
    <property type="molecule type" value="Genomic_DNA"/>
</dbReference>
<dbReference type="Gene3D" id="3.40.50.1820">
    <property type="entry name" value="alpha/beta hydrolase"/>
    <property type="match status" value="1"/>
</dbReference>
<dbReference type="InterPro" id="IPR029058">
    <property type="entry name" value="AB_hydrolase_fold"/>
</dbReference>
<accession>A0A521E7Z5</accession>
<evidence type="ECO:0000313" key="6">
    <source>
        <dbReference type="EMBL" id="SMO80058.1"/>
    </source>
</evidence>
<organism evidence="6 7">
    <name type="scientific">Gracilimonas mengyeensis</name>
    <dbReference type="NCBI Taxonomy" id="1302730"/>
    <lineage>
        <taxon>Bacteria</taxon>
        <taxon>Pseudomonadati</taxon>
        <taxon>Balneolota</taxon>
        <taxon>Balneolia</taxon>
        <taxon>Balneolales</taxon>
        <taxon>Balneolaceae</taxon>
        <taxon>Gracilimonas</taxon>
    </lineage>
</organism>
<feature type="chain" id="PRO_5021819848" evidence="4">
    <location>
        <begin position="23"/>
        <end position="770"/>
    </location>
</feature>
<feature type="domain" description="Fibronectin type-III" evidence="5">
    <location>
        <begin position="492"/>
        <end position="587"/>
    </location>
</feature>
<evidence type="ECO:0000259" key="5">
    <source>
        <dbReference type="PROSITE" id="PS50853"/>
    </source>
</evidence>
<dbReference type="SMART" id="SM00060">
    <property type="entry name" value="FN3"/>
    <property type="match status" value="3"/>
</dbReference>
<dbReference type="SUPFAM" id="SSF53474">
    <property type="entry name" value="alpha/beta-Hydrolases"/>
    <property type="match status" value="1"/>
</dbReference>
<dbReference type="Gene3D" id="2.60.40.10">
    <property type="entry name" value="Immunoglobulins"/>
    <property type="match status" value="3"/>
</dbReference>
<dbReference type="RefSeq" id="WP_185957289.1">
    <property type="nucleotide sequence ID" value="NZ_FXTP01000011.1"/>
</dbReference>
<dbReference type="Pfam" id="PF22244">
    <property type="entry name" value="GCE_fung"/>
    <property type="match status" value="1"/>
</dbReference>
<sequence length="770" mass="85944">MKSLTIFLALGIQILLFAQSFAQQLPFVYDKENTCEDCPTPALPEFRDLSRIDHFPNPFEWSDGRGVIQNKSDWKYRRHEIGQELQAYEIGQKPSRPDSIEASYADGVLTVQVTVNGETLTLTSNIILPSGSLPGDIFTSRDIAQIPFNFGQVMAHTQSRGSEPINELYPELTNMGAYAAWPWGVSRLIDGLELVKEDLNIDLDYMGVTGCSFAGKMALFSGALDERIALTISIESGGGGYTSWRYSETMEGVEQLGATNSAWFKSDFIRNFGNDVNKLPFDHHELMAMVAPRALFVTGNDGWTWLADESGTAASMATQKVYDALGVPDRFGYYNMGGHSHCQLTPEKRTRVEAFVDRFLMGDESVDTDVAETPYDVDIDPWTPWETPALGDGTSFLETAPLQYPDNKGEKMDSSLTFRWNQVADAETYYFQLSANSGFTDLIASDSTADSLYAVSGLQKGKEYYWRVQVRNNENILGPWSEPWSFVTDVPIPGKAQLISEIPSPSRSDYINFNWKRVLYANRYEIHVAEDANFETGLKTSSTSDTVRTIFGTSEGTKYFWRVRASNISGEGPWSEVQSFVFILPPDDLQIAHTNPTEISLRWSDNSDVEEGYIIERKIGEDGSFTVIDSLEANSRSYEDRSVSGDLLSYSYRIKAYVGMESSHYTTAQALTAVSNEEEMNVPSGFSISQNYPNPFNPTTQIRFGLATASHVKLEVFNIAGQKVDELVNEARSAGFHTVTFDAQNLASGIYIYRLDAGDNILTNKMILMK</sequence>
<gene>
    <name evidence="6" type="ORF">SAMN06265219_1116</name>
</gene>
<keyword evidence="7" id="KW-1185">Reference proteome</keyword>
<dbReference type="InterPro" id="IPR026444">
    <property type="entry name" value="Secre_tail"/>
</dbReference>
<dbReference type="Gene3D" id="2.60.40.4070">
    <property type="match status" value="1"/>
</dbReference>
<evidence type="ECO:0000256" key="3">
    <source>
        <dbReference type="ARBA" id="ARBA00022801"/>
    </source>
</evidence>
<dbReference type="NCBIfam" id="TIGR04183">
    <property type="entry name" value="Por_Secre_tail"/>
    <property type="match status" value="1"/>
</dbReference>
<proteinExistence type="predicted"/>
<keyword evidence="2 4" id="KW-0732">Signal</keyword>
<dbReference type="GO" id="GO:0052689">
    <property type="term" value="F:carboxylic ester hydrolase activity"/>
    <property type="evidence" value="ECO:0007669"/>
    <property type="project" value="UniProtKB-KW"/>
</dbReference>
<keyword evidence="3" id="KW-0378">Hydrolase</keyword>
<protein>
    <submittedName>
        <fullName evidence="6">Por secretion system C-terminal sorting domain-containing protein</fullName>
    </submittedName>
</protein>
<dbReference type="InterPro" id="IPR003961">
    <property type="entry name" value="FN3_dom"/>
</dbReference>
<dbReference type="InterPro" id="IPR013783">
    <property type="entry name" value="Ig-like_fold"/>
</dbReference>
<evidence type="ECO:0000256" key="4">
    <source>
        <dbReference type="SAM" id="SignalP"/>
    </source>
</evidence>
<evidence type="ECO:0000256" key="1">
    <source>
        <dbReference type="ARBA" id="ARBA00022487"/>
    </source>
</evidence>
<name>A0A521E7Z5_9BACT</name>
<dbReference type="Proteomes" id="UP000317557">
    <property type="component" value="Unassembled WGS sequence"/>
</dbReference>
<dbReference type="InterPro" id="IPR054579">
    <property type="entry name" value="GCE-like_dom"/>
</dbReference>
<dbReference type="AlphaFoldDB" id="A0A521E7Z5"/>
<feature type="domain" description="Fibronectin type-III" evidence="5">
    <location>
        <begin position="401"/>
        <end position="491"/>
    </location>
</feature>
<keyword evidence="1" id="KW-0719">Serine esterase</keyword>
<dbReference type="InterPro" id="IPR036116">
    <property type="entry name" value="FN3_sf"/>
</dbReference>
<dbReference type="PROSITE" id="PS50853">
    <property type="entry name" value="FN3"/>
    <property type="match status" value="2"/>
</dbReference>
<reference evidence="6 7" key="1">
    <citation type="submission" date="2017-05" db="EMBL/GenBank/DDBJ databases">
        <authorList>
            <person name="Varghese N."/>
            <person name="Submissions S."/>
        </authorList>
    </citation>
    <scope>NUCLEOTIDE SEQUENCE [LARGE SCALE GENOMIC DNA]</scope>
    <source>
        <strain evidence="6 7">DSM 21985</strain>
    </source>
</reference>
<dbReference type="Pfam" id="PF18962">
    <property type="entry name" value="Por_Secre_tail"/>
    <property type="match status" value="1"/>
</dbReference>